<gene>
    <name evidence="2" type="ORF">VHEMI09459</name>
</gene>
<reference evidence="2 3" key="1">
    <citation type="journal article" date="2015" name="Genome Announc.">
        <title>Draft Genome Sequence and Gene Annotation of the Entomopathogenic Fungus Verticillium hemipterigenum.</title>
        <authorList>
            <person name="Horn F."/>
            <person name="Habel A."/>
            <person name="Scharf D.H."/>
            <person name="Dworschak J."/>
            <person name="Brakhage A.A."/>
            <person name="Guthke R."/>
            <person name="Hertweck C."/>
            <person name="Linde J."/>
        </authorList>
    </citation>
    <scope>NUCLEOTIDE SEQUENCE [LARGE SCALE GENOMIC DNA]</scope>
</reference>
<feature type="domain" description="2EXR" evidence="1">
    <location>
        <begin position="11"/>
        <end position="105"/>
    </location>
</feature>
<dbReference type="STRING" id="1531966.A0A0A1TQC4"/>
<dbReference type="EMBL" id="CDHN01000006">
    <property type="protein sequence ID" value="CEJ93898.1"/>
    <property type="molecule type" value="Genomic_DNA"/>
</dbReference>
<keyword evidence="3" id="KW-1185">Reference proteome</keyword>
<name>A0A0A1TQC4_9HYPO</name>
<dbReference type="InterPro" id="IPR045518">
    <property type="entry name" value="2EXR"/>
</dbReference>
<dbReference type="Proteomes" id="UP000039046">
    <property type="component" value="Unassembled WGS sequence"/>
</dbReference>
<evidence type="ECO:0000259" key="1">
    <source>
        <dbReference type="Pfam" id="PF20150"/>
    </source>
</evidence>
<dbReference type="AlphaFoldDB" id="A0A0A1TQC4"/>
<dbReference type="PANTHER" id="PTHR35910:SF1">
    <property type="entry name" value="2EXR DOMAIN-CONTAINING PROTEIN"/>
    <property type="match status" value="1"/>
</dbReference>
<dbReference type="HOGENOM" id="CLU_058063_0_0_1"/>
<proteinExistence type="predicted"/>
<sequence length="378" mass="44166">MNTTTPIEEGFPQFARFPAEIRIMVWEYCVSKTVLATNREVCSNLMPEKSQNEVWSPGHPKTTKPALLSINTEARDVALRYGRKVRLVGAGTTWEEWIQPNLDTVHLAWRKPCISRGLHWSDTMCPELHSLLAEAVVKRMRISVPAERLCPFPAGYDTKIELNPRIITDTRGMLAVRAEDYTYDLSRWIPDNQVIAAVFKVVHIHAHRPEILQSGLFGFLGDAPVQLVPYNDREALLKYQSLLDVCGLRRRDYRAEYEFEYLLSSQFQYDVEYWTSCARWLLFAQRWRHERRVAESPETLDTVWLPRTTGAPNDDSKRMQHDRFDEDHPWAIDTRQKLPKLELNIMFKWCESDCMSLGPRVRGVFNYFVHNGHRVDWN</sequence>
<dbReference type="OrthoDB" id="4895609at2759"/>
<accession>A0A0A1TQC4</accession>
<evidence type="ECO:0000313" key="2">
    <source>
        <dbReference type="EMBL" id="CEJ93898.1"/>
    </source>
</evidence>
<organism evidence="2 3">
    <name type="scientific">[Torrubiella] hemipterigena</name>
    <dbReference type="NCBI Taxonomy" id="1531966"/>
    <lineage>
        <taxon>Eukaryota</taxon>
        <taxon>Fungi</taxon>
        <taxon>Dikarya</taxon>
        <taxon>Ascomycota</taxon>
        <taxon>Pezizomycotina</taxon>
        <taxon>Sordariomycetes</taxon>
        <taxon>Hypocreomycetidae</taxon>
        <taxon>Hypocreales</taxon>
        <taxon>Clavicipitaceae</taxon>
        <taxon>Clavicipitaceae incertae sedis</taxon>
        <taxon>'Torrubiella' clade</taxon>
    </lineage>
</organism>
<dbReference type="Pfam" id="PF20150">
    <property type="entry name" value="2EXR"/>
    <property type="match status" value="1"/>
</dbReference>
<protein>
    <recommendedName>
        <fullName evidence="1">2EXR domain-containing protein</fullName>
    </recommendedName>
</protein>
<dbReference type="PANTHER" id="PTHR35910">
    <property type="entry name" value="2EXR DOMAIN-CONTAINING PROTEIN"/>
    <property type="match status" value="1"/>
</dbReference>
<evidence type="ECO:0000313" key="3">
    <source>
        <dbReference type="Proteomes" id="UP000039046"/>
    </source>
</evidence>